<dbReference type="Proteomes" id="UP000230233">
    <property type="component" value="Chromosome IV"/>
</dbReference>
<proteinExistence type="predicted"/>
<dbReference type="EMBL" id="PDUG01000004">
    <property type="protein sequence ID" value="PIC36873.1"/>
    <property type="molecule type" value="Genomic_DNA"/>
</dbReference>
<dbReference type="AlphaFoldDB" id="A0A2G5UBQ5"/>
<accession>A0A2G5UBQ5</accession>
<evidence type="ECO:0000313" key="1">
    <source>
        <dbReference type="EMBL" id="PIC36873.1"/>
    </source>
</evidence>
<name>A0A2G5UBQ5_9PELO</name>
<gene>
    <name evidence="1" type="primary">Cnig_chr_IV.g15709</name>
    <name evidence="1" type="ORF">B9Z55_015709</name>
</gene>
<reference evidence="2" key="1">
    <citation type="submission" date="2017-10" db="EMBL/GenBank/DDBJ databases">
        <title>Rapid genome shrinkage in a self-fertile nematode reveals novel sperm competition proteins.</title>
        <authorList>
            <person name="Yin D."/>
            <person name="Schwarz E.M."/>
            <person name="Thomas C.G."/>
            <person name="Felde R.L."/>
            <person name="Korf I.F."/>
            <person name="Cutter A.D."/>
            <person name="Schartner C.M."/>
            <person name="Ralston E.J."/>
            <person name="Meyer B.J."/>
            <person name="Haag E.S."/>
        </authorList>
    </citation>
    <scope>NUCLEOTIDE SEQUENCE [LARGE SCALE GENOMIC DNA]</scope>
    <source>
        <strain evidence="2">JU1422</strain>
    </source>
</reference>
<sequence>MHFERWRKLKPGHVALLKRSFRDAIVINVRRSGVPQSHQKTPMPRGIRWRSDSEGRRTTVIIFFNE</sequence>
<comment type="caution">
    <text evidence="1">The sequence shown here is derived from an EMBL/GenBank/DDBJ whole genome shotgun (WGS) entry which is preliminary data.</text>
</comment>
<protein>
    <submittedName>
        <fullName evidence="1">Uncharacterized protein</fullName>
    </submittedName>
</protein>
<organism evidence="1 2">
    <name type="scientific">Caenorhabditis nigoni</name>
    <dbReference type="NCBI Taxonomy" id="1611254"/>
    <lineage>
        <taxon>Eukaryota</taxon>
        <taxon>Metazoa</taxon>
        <taxon>Ecdysozoa</taxon>
        <taxon>Nematoda</taxon>
        <taxon>Chromadorea</taxon>
        <taxon>Rhabditida</taxon>
        <taxon>Rhabditina</taxon>
        <taxon>Rhabditomorpha</taxon>
        <taxon>Rhabditoidea</taxon>
        <taxon>Rhabditidae</taxon>
        <taxon>Peloderinae</taxon>
        <taxon>Caenorhabditis</taxon>
    </lineage>
</organism>
<keyword evidence="2" id="KW-1185">Reference proteome</keyword>
<evidence type="ECO:0000313" key="2">
    <source>
        <dbReference type="Proteomes" id="UP000230233"/>
    </source>
</evidence>